<evidence type="ECO:0000256" key="1">
    <source>
        <dbReference type="ARBA" id="ARBA00006845"/>
    </source>
</evidence>
<dbReference type="Proteomes" id="UP000653308">
    <property type="component" value="Unassembled WGS sequence"/>
</dbReference>
<organism evidence="3 4">
    <name type="scientific">Streptomyces djakartensis</name>
    <dbReference type="NCBI Taxonomy" id="68193"/>
    <lineage>
        <taxon>Bacteria</taxon>
        <taxon>Bacillati</taxon>
        <taxon>Actinomycetota</taxon>
        <taxon>Actinomycetes</taxon>
        <taxon>Kitasatosporales</taxon>
        <taxon>Streptomycetaceae</taxon>
        <taxon>Streptomyces</taxon>
    </lineage>
</organism>
<feature type="domain" description="Barstar (barnase inhibitor)" evidence="2">
    <location>
        <begin position="157"/>
        <end position="236"/>
    </location>
</feature>
<evidence type="ECO:0000259" key="2">
    <source>
        <dbReference type="Pfam" id="PF01337"/>
    </source>
</evidence>
<dbReference type="InterPro" id="IPR035905">
    <property type="entry name" value="Barstar-like_sf"/>
</dbReference>
<proteinExistence type="inferred from homology"/>
<sequence length="246" mass="27674">MGGMISYRLVDQESGNVLLTAEGIRDFFVDQDLETAQRFTFVRVHRMEITRRKTEGTELQVVDRHGKPLGAYYLGRVVAAFSEAPIVSDDEHPDVGFFGYTCEYPKAGEIWKKWAVGVERGDWARQPPEWYGSWLHVVQTAWFASGKRATRYDTRETVFLEGAQIITRDAFFCALGEAVNGVGGYFGSSHGGLIDCLQTAQREHAPPFRLVWRDFASSRHALGDEFTDAVMSAFQEHGVAVIPEEN</sequence>
<evidence type="ECO:0000313" key="4">
    <source>
        <dbReference type="Proteomes" id="UP000653308"/>
    </source>
</evidence>
<dbReference type="Gene3D" id="3.30.370.10">
    <property type="entry name" value="Barstar-like"/>
    <property type="match status" value="1"/>
</dbReference>
<name>A0ABQ3AFQ1_9ACTN</name>
<dbReference type="Pfam" id="PF01337">
    <property type="entry name" value="Barstar"/>
    <property type="match status" value="1"/>
</dbReference>
<dbReference type="EMBL" id="BMWE01000027">
    <property type="protein sequence ID" value="GGY47516.1"/>
    <property type="molecule type" value="Genomic_DNA"/>
</dbReference>
<reference evidence="4" key="1">
    <citation type="journal article" date="2019" name="Int. J. Syst. Evol. Microbiol.">
        <title>The Global Catalogue of Microorganisms (GCM) 10K type strain sequencing project: providing services to taxonomists for standard genome sequencing and annotation.</title>
        <authorList>
            <consortium name="The Broad Institute Genomics Platform"/>
            <consortium name="The Broad Institute Genome Sequencing Center for Infectious Disease"/>
            <person name="Wu L."/>
            <person name="Ma J."/>
        </authorList>
    </citation>
    <scope>NUCLEOTIDE SEQUENCE [LARGE SCALE GENOMIC DNA]</scope>
    <source>
        <strain evidence="4">JCM 4957</strain>
    </source>
</reference>
<dbReference type="SUPFAM" id="SSF52038">
    <property type="entry name" value="Barstar-related"/>
    <property type="match status" value="1"/>
</dbReference>
<evidence type="ECO:0000313" key="3">
    <source>
        <dbReference type="EMBL" id="GGY47516.1"/>
    </source>
</evidence>
<keyword evidence="4" id="KW-1185">Reference proteome</keyword>
<gene>
    <name evidence="3" type="ORF">GCM10010384_62350</name>
</gene>
<protein>
    <recommendedName>
        <fullName evidence="2">Barstar (barnase inhibitor) domain-containing protein</fullName>
    </recommendedName>
</protein>
<comment type="similarity">
    <text evidence="1">Belongs to the barstar family.</text>
</comment>
<accession>A0ABQ3AFQ1</accession>
<dbReference type="InterPro" id="IPR000468">
    <property type="entry name" value="Barstar"/>
</dbReference>
<comment type="caution">
    <text evidence="3">The sequence shown here is derived from an EMBL/GenBank/DDBJ whole genome shotgun (WGS) entry which is preliminary data.</text>
</comment>